<protein>
    <recommendedName>
        <fullName evidence="4">LamG-like jellyroll fold domain-containing protein</fullName>
    </recommendedName>
</protein>
<evidence type="ECO:0000313" key="6">
    <source>
        <dbReference type="Proteomes" id="UP000033684"/>
    </source>
</evidence>
<organism evidence="5 6">
    <name type="scientific">Methylocucumis oryzae</name>
    <dbReference type="NCBI Taxonomy" id="1632867"/>
    <lineage>
        <taxon>Bacteria</taxon>
        <taxon>Pseudomonadati</taxon>
        <taxon>Pseudomonadota</taxon>
        <taxon>Gammaproteobacteria</taxon>
        <taxon>Methylococcales</taxon>
        <taxon>Methylococcaceae</taxon>
        <taxon>Methylocucumis</taxon>
    </lineage>
</organism>
<dbReference type="InterPro" id="IPR013320">
    <property type="entry name" value="ConA-like_dom_sf"/>
</dbReference>
<feature type="domain" description="LamG-like jellyroll fold" evidence="4">
    <location>
        <begin position="96"/>
        <end position="254"/>
    </location>
</feature>
<dbReference type="CDD" id="cd00110">
    <property type="entry name" value="LamG"/>
    <property type="match status" value="1"/>
</dbReference>
<keyword evidence="2" id="KW-1015">Disulfide bond</keyword>
<dbReference type="SMART" id="SM00560">
    <property type="entry name" value="LamGL"/>
    <property type="match status" value="1"/>
</dbReference>
<proteinExistence type="predicted"/>
<dbReference type="Gene3D" id="2.60.120.200">
    <property type="match status" value="1"/>
</dbReference>
<evidence type="ECO:0000256" key="2">
    <source>
        <dbReference type="ARBA" id="ARBA00023157"/>
    </source>
</evidence>
<dbReference type="InterPro" id="IPR006558">
    <property type="entry name" value="LamG-like"/>
</dbReference>
<dbReference type="SUPFAM" id="SSF49899">
    <property type="entry name" value="Concanavalin A-like lectins/glucanases"/>
    <property type="match status" value="1"/>
</dbReference>
<dbReference type="RefSeq" id="WP_045778487.1">
    <property type="nucleotide sequence ID" value="NZ_LAJX01000047.1"/>
</dbReference>
<evidence type="ECO:0000256" key="1">
    <source>
        <dbReference type="ARBA" id="ARBA00022729"/>
    </source>
</evidence>
<keyword evidence="6" id="KW-1185">Reference proteome</keyword>
<evidence type="ECO:0000256" key="3">
    <source>
        <dbReference type="SAM" id="SignalP"/>
    </source>
</evidence>
<gene>
    <name evidence="5" type="ORF">VZ94_05625</name>
</gene>
<dbReference type="EMBL" id="LAJX01000047">
    <property type="protein sequence ID" value="KJV07312.1"/>
    <property type="molecule type" value="Genomic_DNA"/>
</dbReference>
<reference evidence="5 6" key="2">
    <citation type="journal article" date="2016" name="Microb. Ecol.">
        <title>Genome Characteristics of a Novel Type I Methanotroph (Sn10-6) Isolated from a Flooded Indian Rice Field.</title>
        <authorList>
            <person name="Rahalkar M.C."/>
            <person name="Pandit P.S."/>
            <person name="Dhakephalkar P.K."/>
            <person name="Pore S."/>
            <person name="Arora P."/>
            <person name="Kapse N."/>
        </authorList>
    </citation>
    <scope>NUCLEOTIDE SEQUENCE [LARGE SCALE GENOMIC DNA]</scope>
    <source>
        <strain evidence="5 6">Sn10-6</strain>
    </source>
</reference>
<evidence type="ECO:0000259" key="4">
    <source>
        <dbReference type="SMART" id="SM00560"/>
    </source>
</evidence>
<comment type="caution">
    <text evidence="5">The sequence shown here is derived from an EMBL/GenBank/DDBJ whole genome shotgun (WGS) entry which is preliminary data.</text>
</comment>
<dbReference type="InterPro" id="IPR001791">
    <property type="entry name" value="Laminin_G"/>
</dbReference>
<dbReference type="AlphaFoldDB" id="A0A0F3IKV7"/>
<evidence type="ECO:0000313" key="5">
    <source>
        <dbReference type="EMBL" id="KJV07312.1"/>
    </source>
</evidence>
<reference evidence="6" key="1">
    <citation type="submission" date="2015-03" db="EMBL/GenBank/DDBJ databases">
        <title>Draft genome sequence of a novel methanotroph (Sn10-6) isolated from flooded ricefield rhizosphere in India.</title>
        <authorList>
            <person name="Pandit P.S."/>
            <person name="Pore S.D."/>
            <person name="Arora P."/>
            <person name="Kapse N.G."/>
            <person name="Dhakephalkar P.K."/>
            <person name="Rahalkar M.C."/>
        </authorList>
    </citation>
    <scope>NUCLEOTIDE SEQUENCE [LARGE SCALE GENOMIC DNA]</scope>
    <source>
        <strain evidence="6">Sn10-6</strain>
    </source>
</reference>
<accession>A0A0F3IKV7</accession>
<dbReference type="Proteomes" id="UP000033684">
    <property type="component" value="Unassembled WGS sequence"/>
</dbReference>
<name>A0A0F3IKV7_9GAMM</name>
<feature type="chain" id="PRO_5002462597" description="LamG-like jellyroll fold domain-containing protein" evidence="3">
    <location>
        <begin position="23"/>
        <end position="263"/>
    </location>
</feature>
<dbReference type="OrthoDB" id="5560538at2"/>
<feature type="signal peptide" evidence="3">
    <location>
        <begin position="1"/>
        <end position="22"/>
    </location>
</feature>
<dbReference type="Pfam" id="PF13385">
    <property type="entry name" value="Laminin_G_3"/>
    <property type="match status" value="1"/>
</dbReference>
<sequence>MKPISKILVLATYAISAYAVQAAPVNKIVGNWHLDETRGQKAFDSSGYNKHGQLGASKAADSFDPVRVARRFDNAALSFSDGQFVKVPHANNLQPQKISVEAWVKPGTAPASSLPYILAKGQQNCSFASYALYIYNKDSDEQAPNTAHFYVAYADGSAEGTYVESPVDSPDILDGNWHHLVGTYDQTAVRLYVDGVEVGTGTPHTAPIPYDMFTNKDLYIGDYDGDANSCDNYNGNYVGELDEVKVWSKALTAEEVAKRYLGD</sequence>
<keyword evidence="1 3" id="KW-0732">Signal</keyword>